<gene>
    <name evidence="2" type="primary">Contig12745.g13594</name>
    <name evidence="2" type="ORF">STYLEM_15599</name>
</gene>
<evidence type="ECO:0000256" key="1">
    <source>
        <dbReference type="PROSITE-ProRule" id="PRU00221"/>
    </source>
</evidence>
<dbReference type="EMBL" id="CCKQ01014712">
    <property type="protein sequence ID" value="CDW86504.1"/>
    <property type="molecule type" value="Genomic_DNA"/>
</dbReference>
<feature type="repeat" description="WD" evidence="1">
    <location>
        <begin position="144"/>
        <end position="185"/>
    </location>
</feature>
<feature type="repeat" description="WD" evidence="1">
    <location>
        <begin position="228"/>
        <end position="269"/>
    </location>
</feature>
<dbReference type="InParanoid" id="A0A078AWH5"/>
<dbReference type="SMART" id="SM00320">
    <property type="entry name" value="WD40"/>
    <property type="match status" value="7"/>
</dbReference>
<dbReference type="Proteomes" id="UP000039865">
    <property type="component" value="Unassembled WGS sequence"/>
</dbReference>
<protein>
    <submittedName>
        <fullName evidence="2">Wd repeat domain 61</fullName>
    </submittedName>
</protein>
<feature type="repeat" description="WD" evidence="1">
    <location>
        <begin position="186"/>
        <end position="227"/>
    </location>
</feature>
<organism evidence="2 3">
    <name type="scientific">Stylonychia lemnae</name>
    <name type="common">Ciliate</name>
    <dbReference type="NCBI Taxonomy" id="5949"/>
    <lineage>
        <taxon>Eukaryota</taxon>
        <taxon>Sar</taxon>
        <taxon>Alveolata</taxon>
        <taxon>Ciliophora</taxon>
        <taxon>Intramacronucleata</taxon>
        <taxon>Spirotrichea</taxon>
        <taxon>Stichotrichia</taxon>
        <taxon>Sporadotrichida</taxon>
        <taxon>Oxytrichidae</taxon>
        <taxon>Stylonychinae</taxon>
        <taxon>Stylonychia</taxon>
    </lineage>
</organism>
<reference evidence="2 3" key="1">
    <citation type="submission" date="2014-06" db="EMBL/GenBank/DDBJ databases">
        <authorList>
            <person name="Swart Estienne"/>
        </authorList>
    </citation>
    <scope>NUCLEOTIDE SEQUENCE [LARGE SCALE GENOMIC DNA]</scope>
    <source>
        <strain evidence="2 3">130c</strain>
    </source>
</reference>
<dbReference type="PANTHER" id="PTHR19879">
    <property type="entry name" value="TRANSCRIPTION INITIATION FACTOR TFIID"/>
    <property type="match status" value="1"/>
</dbReference>
<dbReference type="SUPFAM" id="SSF50978">
    <property type="entry name" value="WD40 repeat-like"/>
    <property type="match status" value="1"/>
</dbReference>
<dbReference type="OrthoDB" id="17410at2759"/>
<keyword evidence="1" id="KW-0853">WD repeat</keyword>
<dbReference type="InterPro" id="IPR015943">
    <property type="entry name" value="WD40/YVTN_repeat-like_dom_sf"/>
</dbReference>
<dbReference type="InterPro" id="IPR036322">
    <property type="entry name" value="WD40_repeat_dom_sf"/>
</dbReference>
<dbReference type="PROSITE" id="PS50082">
    <property type="entry name" value="WD_REPEATS_2"/>
    <property type="match status" value="4"/>
</dbReference>
<sequence length="307" mass="34224">MSLLYNYNFGTECYCLDFSVNSSKPFFAAAFIDQTLRVWSLDDLQNAESTLDKPKFIHQGRGLGSVDVKINQLGNRVAVSTLDYILQIYNLHPESGLTPYEEIQKNDLYDIWKIDFNPSGNEIMTGTLSMKIFDVSTGNMTREFNKGSKFIQALAYSPNGQLCASGNIDGVVQLFDTRTYERKENFQNHGRAVRALKFSSNSQILVSAGEDLHINITDVEALKRKLTLTGHADWITCLSMSSTQKYFVTGSLDKQIKIWDQNSGKCIQSIQLSAPVWGAAFSPDGEKVATACQDGSISVYDLKVLSQ</sequence>
<dbReference type="AlphaFoldDB" id="A0A078AWH5"/>
<dbReference type="Pfam" id="PF00400">
    <property type="entry name" value="WD40"/>
    <property type="match status" value="4"/>
</dbReference>
<evidence type="ECO:0000313" key="3">
    <source>
        <dbReference type="Proteomes" id="UP000039865"/>
    </source>
</evidence>
<name>A0A078AWH5_STYLE</name>
<dbReference type="CDD" id="cd00200">
    <property type="entry name" value="WD40"/>
    <property type="match status" value="1"/>
</dbReference>
<dbReference type="PANTHER" id="PTHR19879:SF9">
    <property type="entry name" value="TRANSCRIPTION INITIATION FACTOR TFIID SUBUNIT 5"/>
    <property type="match status" value="1"/>
</dbReference>
<feature type="repeat" description="WD" evidence="1">
    <location>
        <begin position="276"/>
        <end position="307"/>
    </location>
</feature>
<accession>A0A078AWH5</accession>
<dbReference type="InterPro" id="IPR001680">
    <property type="entry name" value="WD40_rpt"/>
</dbReference>
<proteinExistence type="predicted"/>
<evidence type="ECO:0000313" key="2">
    <source>
        <dbReference type="EMBL" id="CDW86504.1"/>
    </source>
</evidence>
<dbReference type="Gene3D" id="2.130.10.10">
    <property type="entry name" value="YVTN repeat-like/Quinoprotein amine dehydrogenase"/>
    <property type="match status" value="1"/>
</dbReference>
<keyword evidence="3" id="KW-1185">Reference proteome</keyword>
<dbReference type="PROSITE" id="PS50294">
    <property type="entry name" value="WD_REPEATS_REGION"/>
    <property type="match status" value="1"/>
</dbReference>
<dbReference type="OMA" id="DVPHAKF"/>